<gene>
    <name evidence="11" type="ORF">HLH35_13440</name>
</gene>
<comment type="caution">
    <text evidence="11">The sequence shown here is derived from an EMBL/GenBank/DDBJ whole genome shotgun (WGS) entry which is preliminary data.</text>
</comment>
<dbReference type="Pfam" id="PF02719">
    <property type="entry name" value="Polysacc_synt_2"/>
    <property type="match status" value="1"/>
</dbReference>
<evidence type="ECO:0000256" key="1">
    <source>
        <dbReference type="ARBA" id="ARBA00000083"/>
    </source>
</evidence>
<evidence type="ECO:0000256" key="2">
    <source>
        <dbReference type="ARBA" id="ARBA00007430"/>
    </source>
</evidence>
<dbReference type="CDD" id="cd05237">
    <property type="entry name" value="UDP_invert_4-6DH_SDR_e"/>
    <property type="match status" value="1"/>
</dbReference>
<evidence type="ECO:0000256" key="6">
    <source>
        <dbReference type="ARBA" id="ARBA00023235"/>
    </source>
</evidence>
<evidence type="ECO:0000256" key="3">
    <source>
        <dbReference type="ARBA" id="ARBA00013189"/>
    </source>
</evidence>
<dbReference type="Pfam" id="PF08485">
    <property type="entry name" value="Polysacc_syn_2C"/>
    <property type="match status" value="1"/>
</dbReference>
<dbReference type="Gene3D" id="3.40.50.720">
    <property type="entry name" value="NAD(P)-binding Rossmann-like Domain"/>
    <property type="match status" value="1"/>
</dbReference>
<dbReference type="InterPro" id="IPR051203">
    <property type="entry name" value="Polysaccharide_Synthase-Rel"/>
</dbReference>
<dbReference type="AlphaFoldDB" id="A0A7W4J1S0"/>
<evidence type="ECO:0000256" key="8">
    <source>
        <dbReference type="ARBA" id="ARBA00033067"/>
    </source>
</evidence>
<evidence type="ECO:0000313" key="12">
    <source>
        <dbReference type="Proteomes" id="UP000577891"/>
    </source>
</evidence>
<feature type="domain" description="UDP-glucose 4-epimerase CapD C-terminal" evidence="10">
    <location>
        <begin position="318"/>
        <end position="365"/>
    </location>
</feature>
<dbReference type="GO" id="GO:0009103">
    <property type="term" value="P:lipopolysaccharide biosynthetic process"/>
    <property type="evidence" value="ECO:0007669"/>
    <property type="project" value="UniProtKB-KW"/>
</dbReference>
<dbReference type="InterPro" id="IPR013692">
    <property type="entry name" value="CapD_C"/>
</dbReference>
<dbReference type="RefSeq" id="WP_246385076.1">
    <property type="nucleotide sequence ID" value="NZ_JABEQE010000011.1"/>
</dbReference>
<evidence type="ECO:0000259" key="9">
    <source>
        <dbReference type="Pfam" id="PF02719"/>
    </source>
</evidence>
<evidence type="ECO:0000256" key="5">
    <source>
        <dbReference type="ARBA" id="ARBA00022985"/>
    </source>
</evidence>
<dbReference type="Proteomes" id="UP000577891">
    <property type="component" value="Unassembled WGS sequence"/>
</dbReference>
<organism evidence="11 12">
    <name type="scientific">Gluconacetobacter asukensis</name>
    <dbReference type="NCBI Taxonomy" id="1017181"/>
    <lineage>
        <taxon>Bacteria</taxon>
        <taxon>Pseudomonadati</taxon>
        <taxon>Pseudomonadota</taxon>
        <taxon>Alphaproteobacteria</taxon>
        <taxon>Acetobacterales</taxon>
        <taxon>Acetobacteraceae</taxon>
        <taxon>Gluconacetobacter</taxon>
    </lineage>
</organism>
<keyword evidence="6" id="KW-0413">Isomerase</keyword>
<keyword evidence="5" id="KW-0448">Lipopolysaccharide biosynthesis</keyword>
<dbReference type="InterPro" id="IPR036291">
    <property type="entry name" value="NAD(P)-bd_dom_sf"/>
</dbReference>
<comment type="catalytic activity">
    <reaction evidence="1">
        <text>UDP-alpha-D-glucose = UDP-alpha-D-galactose</text>
        <dbReference type="Rhea" id="RHEA:22168"/>
        <dbReference type="ChEBI" id="CHEBI:58885"/>
        <dbReference type="ChEBI" id="CHEBI:66914"/>
        <dbReference type="EC" id="5.1.3.2"/>
    </reaction>
</comment>
<dbReference type="GO" id="GO:0003978">
    <property type="term" value="F:UDP-glucose 4-epimerase activity"/>
    <property type="evidence" value="ECO:0007669"/>
    <property type="project" value="UniProtKB-EC"/>
</dbReference>
<dbReference type="InterPro" id="IPR003869">
    <property type="entry name" value="Polysac_CapD-like"/>
</dbReference>
<accession>A0A7W4J1S0</accession>
<evidence type="ECO:0000256" key="4">
    <source>
        <dbReference type="ARBA" id="ARBA00018569"/>
    </source>
</evidence>
<evidence type="ECO:0000256" key="7">
    <source>
        <dbReference type="ARBA" id="ARBA00031367"/>
    </source>
</evidence>
<dbReference type="EMBL" id="JABEQE010000011">
    <property type="protein sequence ID" value="MBB2173109.1"/>
    <property type="molecule type" value="Genomic_DNA"/>
</dbReference>
<reference evidence="11 12" key="1">
    <citation type="submission" date="2020-04" db="EMBL/GenBank/DDBJ databases">
        <title>Description of novel Gluconacetobacter.</title>
        <authorList>
            <person name="Sombolestani A."/>
        </authorList>
    </citation>
    <scope>NUCLEOTIDE SEQUENCE [LARGE SCALE GENOMIC DNA]</scope>
    <source>
        <strain evidence="11 12">LMG 27724</strain>
    </source>
</reference>
<dbReference type="PANTHER" id="PTHR43318:SF2">
    <property type="entry name" value="UDP-N-ACETYLGLUCOSAMINE 4,6-DEHYDRATASE (INVERTING)"/>
    <property type="match status" value="1"/>
</dbReference>
<keyword evidence="12" id="KW-1185">Reference proteome</keyword>
<evidence type="ECO:0000259" key="10">
    <source>
        <dbReference type="Pfam" id="PF08485"/>
    </source>
</evidence>
<comment type="similarity">
    <text evidence="2">Belongs to the polysaccharide synthase family.</text>
</comment>
<proteinExistence type="inferred from homology"/>
<name>A0A7W4J1S0_9PROT</name>
<dbReference type="SUPFAM" id="SSF51735">
    <property type="entry name" value="NAD(P)-binding Rossmann-fold domains"/>
    <property type="match status" value="1"/>
</dbReference>
<sequence length="376" mass="41535">MRTPIATETKLGDVDLQCVPGGAQLHAELPEPRNFSGATIMITGGTGSFGSTILKHFLALSVAEVRVVSRDEKKQDEQRRRFADGRIRHYVGDVRDFRAMEGICRDVDFIYHAAALKQVPSCEFHPIEAVNTNVTGTQNVLDAAIRAGVQRVVCLSTDKAVYPINAMGMSKALMEKVMVAKSREASGKRTVITGTRYGNVLASRGSVVPLFMDQVRRGQPITITDPNMTRFVMTLDEAVELCLDAFQFGGNGEILVRKVPAVTIEKLAQAVLEVMGRPDHPIRIIGPRHGEKHFETLLSREEMAVAQDRETYFCVPPDNRNLNYDVHFRSGKPSAARLDDFNSLNARLMDVSEMAAMLRNLPYVQAFLAGGEPDAF</sequence>
<feature type="domain" description="Polysaccharide biosynthesis protein CapD-like" evidence="9">
    <location>
        <begin position="40"/>
        <end position="315"/>
    </location>
</feature>
<protein>
    <recommendedName>
        <fullName evidence="4">UDP-glucose 4-epimerase</fullName>
        <ecNumber evidence="3">5.1.3.2</ecNumber>
    </recommendedName>
    <alternativeName>
        <fullName evidence="8">Galactowaldenase</fullName>
    </alternativeName>
    <alternativeName>
        <fullName evidence="7">UDP-galactose 4-epimerase</fullName>
    </alternativeName>
</protein>
<evidence type="ECO:0000313" key="11">
    <source>
        <dbReference type="EMBL" id="MBB2173109.1"/>
    </source>
</evidence>
<dbReference type="EC" id="5.1.3.2" evidence="3"/>
<dbReference type="PANTHER" id="PTHR43318">
    <property type="entry name" value="UDP-N-ACETYLGLUCOSAMINE 4,6-DEHYDRATASE"/>
    <property type="match status" value="1"/>
</dbReference>